<dbReference type="InterPro" id="IPR036388">
    <property type="entry name" value="WH-like_DNA-bd_sf"/>
</dbReference>
<evidence type="ECO:0000256" key="4">
    <source>
        <dbReference type="ARBA" id="ARBA00023163"/>
    </source>
</evidence>
<comment type="similarity">
    <text evidence="1">Belongs to the LysR transcriptional regulatory family.</text>
</comment>
<dbReference type="SUPFAM" id="SSF53850">
    <property type="entry name" value="Periplasmic binding protein-like II"/>
    <property type="match status" value="1"/>
</dbReference>
<dbReference type="PRINTS" id="PR00039">
    <property type="entry name" value="HTHLYSR"/>
</dbReference>
<reference evidence="6 7" key="1">
    <citation type="journal article" date="2024" name="Int. J. Syst. Evol. Microbiol.">
        <title>Clostridium omnivorum sp. nov., isolated from anoxic soil under the treatment of reductive soil disinfestation.</title>
        <authorList>
            <person name="Ueki A."/>
            <person name="Tonouchi A."/>
            <person name="Kaku N."/>
            <person name="Honma S."/>
            <person name="Ueki K."/>
        </authorList>
    </citation>
    <scope>NUCLEOTIDE SEQUENCE [LARGE SCALE GENOMIC DNA]</scope>
    <source>
        <strain evidence="6 7">E14</strain>
    </source>
</reference>
<dbReference type="Pfam" id="PF00126">
    <property type="entry name" value="HTH_1"/>
    <property type="match status" value="1"/>
</dbReference>
<organism evidence="6 7">
    <name type="scientific">Clostridium omnivorum</name>
    <dbReference type="NCBI Taxonomy" id="1604902"/>
    <lineage>
        <taxon>Bacteria</taxon>
        <taxon>Bacillati</taxon>
        <taxon>Bacillota</taxon>
        <taxon>Clostridia</taxon>
        <taxon>Eubacteriales</taxon>
        <taxon>Clostridiaceae</taxon>
        <taxon>Clostridium</taxon>
    </lineage>
</organism>
<dbReference type="PROSITE" id="PS50931">
    <property type="entry name" value="HTH_LYSR"/>
    <property type="match status" value="1"/>
</dbReference>
<dbReference type="PANTHER" id="PTHR30419">
    <property type="entry name" value="HTH-TYPE TRANSCRIPTIONAL REGULATOR YBHD"/>
    <property type="match status" value="1"/>
</dbReference>
<dbReference type="Pfam" id="PF03466">
    <property type="entry name" value="LysR_substrate"/>
    <property type="match status" value="1"/>
</dbReference>
<gene>
    <name evidence="6" type="ORF">bsdE14_26560</name>
</gene>
<feature type="domain" description="HTH lysR-type" evidence="5">
    <location>
        <begin position="1"/>
        <end position="58"/>
    </location>
</feature>
<keyword evidence="2" id="KW-0805">Transcription regulation</keyword>
<keyword evidence="7" id="KW-1185">Reference proteome</keyword>
<evidence type="ECO:0000256" key="3">
    <source>
        <dbReference type="ARBA" id="ARBA00023125"/>
    </source>
</evidence>
<keyword evidence="4" id="KW-0804">Transcription</keyword>
<name>A0ABQ5N7Y1_9CLOT</name>
<comment type="caution">
    <text evidence="6">The sequence shown here is derived from an EMBL/GenBank/DDBJ whole genome shotgun (WGS) entry which is preliminary data.</text>
</comment>
<dbReference type="PANTHER" id="PTHR30419:SF28">
    <property type="entry name" value="HTH-TYPE TRANSCRIPTIONAL REGULATOR BSDA"/>
    <property type="match status" value="1"/>
</dbReference>
<sequence>MDIKQLVIFTTIVEEGNITAAAKKLHIAQPALSNQLKLMEEELGTKLMNRGSRKMTLTDAGEILYRKAKHISALTQSIHKEITDYNNGLAGTLRIGITPMVDSTLINGNLINFNKENPQIKYELYEGSTYEILELLFNGIIEAGIVRTPFNTNGLDIQYWDKEPMIALYNSNYSFLNIEDTISVKDLKGKPIIIVRKLAEILTAACLDEGFEPNIFCLNNYLPVNLLWAQAGLGVAVAPLSALNLVTDKAMNYKIIDVPSFYTQIAIITVKDRYLSAVSKKFLEMVGLDKSFR</sequence>
<dbReference type="InterPro" id="IPR036390">
    <property type="entry name" value="WH_DNA-bd_sf"/>
</dbReference>
<dbReference type="Gene3D" id="3.40.190.290">
    <property type="match status" value="1"/>
</dbReference>
<evidence type="ECO:0000313" key="7">
    <source>
        <dbReference type="Proteomes" id="UP001208567"/>
    </source>
</evidence>
<dbReference type="RefSeq" id="WP_264850523.1">
    <property type="nucleotide sequence ID" value="NZ_BRXR01000001.1"/>
</dbReference>
<evidence type="ECO:0000256" key="1">
    <source>
        <dbReference type="ARBA" id="ARBA00009437"/>
    </source>
</evidence>
<dbReference type="InterPro" id="IPR050950">
    <property type="entry name" value="HTH-type_LysR_regulators"/>
</dbReference>
<dbReference type="InterPro" id="IPR000847">
    <property type="entry name" value="LysR_HTH_N"/>
</dbReference>
<dbReference type="Gene3D" id="1.10.10.10">
    <property type="entry name" value="Winged helix-like DNA-binding domain superfamily/Winged helix DNA-binding domain"/>
    <property type="match status" value="1"/>
</dbReference>
<evidence type="ECO:0000259" key="5">
    <source>
        <dbReference type="PROSITE" id="PS50931"/>
    </source>
</evidence>
<accession>A0ABQ5N7Y1</accession>
<evidence type="ECO:0000313" key="6">
    <source>
        <dbReference type="EMBL" id="GLC31246.1"/>
    </source>
</evidence>
<dbReference type="CDD" id="cd05466">
    <property type="entry name" value="PBP2_LTTR_substrate"/>
    <property type="match status" value="1"/>
</dbReference>
<proteinExistence type="inferred from homology"/>
<dbReference type="InterPro" id="IPR005119">
    <property type="entry name" value="LysR_subst-bd"/>
</dbReference>
<dbReference type="EMBL" id="BRXR01000001">
    <property type="protein sequence ID" value="GLC31246.1"/>
    <property type="molecule type" value="Genomic_DNA"/>
</dbReference>
<dbReference type="Proteomes" id="UP001208567">
    <property type="component" value="Unassembled WGS sequence"/>
</dbReference>
<protein>
    <submittedName>
        <fullName evidence="6">LysR family transcriptional regulator</fullName>
    </submittedName>
</protein>
<keyword evidence="3" id="KW-0238">DNA-binding</keyword>
<evidence type="ECO:0000256" key="2">
    <source>
        <dbReference type="ARBA" id="ARBA00023015"/>
    </source>
</evidence>
<dbReference type="SUPFAM" id="SSF46785">
    <property type="entry name" value="Winged helix' DNA-binding domain"/>
    <property type="match status" value="1"/>
</dbReference>